<protein>
    <recommendedName>
        <fullName evidence="4">Lipoprotein</fullName>
    </recommendedName>
</protein>
<accession>A0A379GB25</accession>
<keyword evidence="1" id="KW-0732">Signal</keyword>
<feature type="chain" id="PRO_5016995286" description="Lipoprotein" evidence="1">
    <location>
        <begin position="24"/>
        <end position="144"/>
    </location>
</feature>
<dbReference type="RefSeq" id="WP_245944677.1">
    <property type="nucleotide sequence ID" value="NZ_JABZUP010000061.1"/>
</dbReference>
<dbReference type="GeneID" id="78572197"/>
<sequence>MMKKTISIFLLFWASCMSQNQFAYPSTRRECINLLTKKIVLNIPTPVYLKKENYEEGVIYTYIFKDGGCILIHEGALMQFDLDSYKPLKVTHKKTCFISYGIENDKFWKKCVYGSVRLYYRDVHKDNRPKYEKIFRTMKILNIE</sequence>
<evidence type="ECO:0000313" key="3">
    <source>
        <dbReference type="Proteomes" id="UP000254235"/>
    </source>
</evidence>
<dbReference type="Proteomes" id="UP000254235">
    <property type="component" value="Unassembled WGS sequence"/>
</dbReference>
<dbReference type="AlphaFoldDB" id="A0A379GB25"/>
<evidence type="ECO:0000256" key="1">
    <source>
        <dbReference type="SAM" id="SignalP"/>
    </source>
</evidence>
<dbReference type="PROSITE" id="PS51257">
    <property type="entry name" value="PROKAR_LIPOPROTEIN"/>
    <property type="match status" value="1"/>
</dbReference>
<feature type="signal peptide" evidence="1">
    <location>
        <begin position="1"/>
        <end position="23"/>
    </location>
</feature>
<name>A0A379GB25_9BACT</name>
<gene>
    <name evidence="2" type="ORF">NCTC13043_02606</name>
</gene>
<dbReference type="EMBL" id="UGTP01000005">
    <property type="protein sequence ID" value="SUC38106.1"/>
    <property type="molecule type" value="Genomic_DNA"/>
</dbReference>
<evidence type="ECO:0008006" key="4">
    <source>
        <dbReference type="Google" id="ProtNLM"/>
    </source>
</evidence>
<organism evidence="2 3">
    <name type="scientific">Prevotella pallens</name>
    <dbReference type="NCBI Taxonomy" id="60133"/>
    <lineage>
        <taxon>Bacteria</taxon>
        <taxon>Pseudomonadati</taxon>
        <taxon>Bacteroidota</taxon>
        <taxon>Bacteroidia</taxon>
        <taxon>Bacteroidales</taxon>
        <taxon>Prevotellaceae</taxon>
        <taxon>Prevotella</taxon>
    </lineage>
</organism>
<reference evidence="2 3" key="1">
    <citation type="submission" date="2018-06" db="EMBL/GenBank/DDBJ databases">
        <authorList>
            <consortium name="Pathogen Informatics"/>
            <person name="Doyle S."/>
        </authorList>
    </citation>
    <scope>NUCLEOTIDE SEQUENCE [LARGE SCALE GENOMIC DNA]</scope>
    <source>
        <strain evidence="2 3">NCTC13043</strain>
    </source>
</reference>
<proteinExistence type="predicted"/>
<evidence type="ECO:0000313" key="2">
    <source>
        <dbReference type="EMBL" id="SUC38106.1"/>
    </source>
</evidence>